<evidence type="ECO:0000313" key="1">
    <source>
        <dbReference type="EMBL" id="CAK9186402.1"/>
    </source>
</evidence>
<keyword evidence="2" id="KW-1185">Reference proteome</keyword>
<evidence type="ECO:0008006" key="3">
    <source>
        <dbReference type="Google" id="ProtNLM"/>
    </source>
</evidence>
<organism evidence="1 2">
    <name type="scientific">Ilex paraguariensis</name>
    <name type="common">yerba mate</name>
    <dbReference type="NCBI Taxonomy" id="185542"/>
    <lineage>
        <taxon>Eukaryota</taxon>
        <taxon>Viridiplantae</taxon>
        <taxon>Streptophyta</taxon>
        <taxon>Embryophyta</taxon>
        <taxon>Tracheophyta</taxon>
        <taxon>Spermatophyta</taxon>
        <taxon>Magnoliopsida</taxon>
        <taxon>eudicotyledons</taxon>
        <taxon>Gunneridae</taxon>
        <taxon>Pentapetalae</taxon>
        <taxon>asterids</taxon>
        <taxon>campanulids</taxon>
        <taxon>Aquifoliales</taxon>
        <taxon>Aquifoliaceae</taxon>
        <taxon>Ilex</taxon>
    </lineage>
</organism>
<protein>
    <recommendedName>
        <fullName evidence="3">RNase H type-1 domain-containing protein</fullName>
    </recommendedName>
</protein>
<name>A0ABC8UZN0_9AQUA</name>
<accession>A0ABC8UZN0</accession>
<proteinExistence type="predicted"/>
<dbReference type="Proteomes" id="UP001642360">
    <property type="component" value="Unassembled WGS sequence"/>
</dbReference>
<gene>
    <name evidence="1" type="ORF">ILEXP_LOCUS56891</name>
</gene>
<evidence type="ECO:0000313" key="2">
    <source>
        <dbReference type="Proteomes" id="UP001642360"/>
    </source>
</evidence>
<comment type="caution">
    <text evidence="1">The sequence shown here is derived from an EMBL/GenBank/DDBJ whole genome shotgun (WGS) entry which is preliminary data.</text>
</comment>
<dbReference type="AlphaFoldDB" id="A0ABC8UZN0"/>
<dbReference type="EMBL" id="CAUOFW020009569">
    <property type="protein sequence ID" value="CAK9186402.1"/>
    <property type="molecule type" value="Genomic_DNA"/>
</dbReference>
<reference evidence="1 2" key="1">
    <citation type="submission" date="2024-02" db="EMBL/GenBank/DDBJ databases">
        <authorList>
            <person name="Vignale AGUSTIN F."/>
            <person name="Sosa J E."/>
            <person name="Modenutti C."/>
        </authorList>
    </citation>
    <scope>NUCLEOTIDE SEQUENCE [LARGE SCALE GENOMIC DNA]</scope>
</reference>
<sequence>MLLQRSEARDISQPISSQQFKLLGVMQFQFKHVYRESNAVADYLTSFVVHTGSCHEFSEGDCLPAVGRLLLQRDKSRLPTARLKKIVLFDRRSGAVLPSYVTNEGAGSATVSGAVSKGAGAEFRGAVYRQSVFIP</sequence>